<evidence type="ECO:0008006" key="4">
    <source>
        <dbReference type="Google" id="ProtNLM"/>
    </source>
</evidence>
<dbReference type="Proteomes" id="UP000075502">
    <property type="component" value="Unassembled WGS sequence"/>
</dbReference>
<sequence length="229" mass="24778">MSNLARKIHIHNDDDDEPGPLADRAVQETGRVLALRDDGAVVVRTASGNHEARRAVSCLIAAEVDDLVLLARSPRDGAFVLAVLRRDPAAAKTMAVDGDLDLRLAGGRLRIAAQQGVEVAAGREVSVVAPVLRADADEGHVTVRSLSFLGDLVRAELGAVKLLAARVDSVLERLSQRVQRSYRTVVETDQLRAERIDYTAEKTVRVHGEHTLLTAEELVKVDAEQIHLG</sequence>
<evidence type="ECO:0000313" key="2">
    <source>
        <dbReference type="EMBL" id="KYG04612.1"/>
    </source>
</evidence>
<dbReference type="Pfam" id="PF12059">
    <property type="entry name" value="DUF3540"/>
    <property type="match status" value="1"/>
</dbReference>
<proteinExistence type="predicted"/>
<dbReference type="InterPro" id="IPR021927">
    <property type="entry name" value="DUF3540"/>
</dbReference>
<feature type="region of interest" description="Disordered" evidence="1">
    <location>
        <begin position="1"/>
        <end position="20"/>
    </location>
</feature>
<reference evidence="2 3" key="1">
    <citation type="submission" date="2014-02" db="EMBL/GenBank/DDBJ databases">
        <title>The small core and large imbalanced accessory genome model reveals a collaborative survival strategy of Sorangium cellulosum strains in nature.</title>
        <authorList>
            <person name="Han K."/>
            <person name="Peng R."/>
            <person name="Blom J."/>
            <person name="Li Y.-Z."/>
        </authorList>
    </citation>
    <scope>NUCLEOTIDE SEQUENCE [LARGE SCALE GENOMIC DNA]</scope>
    <source>
        <strain evidence="2 3">So0007-03</strain>
    </source>
</reference>
<accession>A0A150TIS7</accession>
<gene>
    <name evidence="2" type="ORF">BE21_45830</name>
</gene>
<evidence type="ECO:0000256" key="1">
    <source>
        <dbReference type="SAM" id="MobiDB-lite"/>
    </source>
</evidence>
<protein>
    <recommendedName>
        <fullName evidence="4">DUF3540 domain-containing protein</fullName>
    </recommendedName>
</protein>
<comment type="caution">
    <text evidence="2">The sequence shown here is derived from an EMBL/GenBank/DDBJ whole genome shotgun (WGS) entry which is preliminary data.</text>
</comment>
<dbReference type="AlphaFoldDB" id="A0A150TIS7"/>
<dbReference type="EMBL" id="JEME01002332">
    <property type="protein sequence ID" value="KYG04612.1"/>
    <property type="molecule type" value="Genomic_DNA"/>
</dbReference>
<evidence type="ECO:0000313" key="3">
    <source>
        <dbReference type="Proteomes" id="UP000075502"/>
    </source>
</evidence>
<organism evidence="2 3">
    <name type="scientific">Sorangium cellulosum</name>
    <name type="common">Polyangium cellulosum</name>
    <dbReference type="NCBI Taxonomy" id="56"/>
    <lineage>
        <taxon>Bacteria</taxon>
        <taxon>Pseudomonadati</taxon>
        <taxon>Myxococcota</taxon>
        <taxon>Polyangia</taxon>
        <taxon>Polyangiales</taxon>
        <taxon>Polyangiaceae</taxon>
        <taxon>Sorangium</taxon>
    </lineage>
</organism>
<name>A0A150TIS7_SORCE</name>